<dbReference type="Proteomes" id="UP000035642">
    <property type="component" value="Unassembled WGS sequence"/>
</dbReference>
<dbReference type="CDD" id="cd14792">
    <property type="entry name" value="GH27"/>
    <property type="match status" value="1"/>
</dbReference>
<evidence type="ECO:0000256" key="1">
    <source>
        <dbReference type="ARBA" id="ARBA00009743"/>
    </source>
</evidence>
<keyword evidence="4" id="KW-1015">Disulfide bond</keyword>
<reference evidence="6" key="2">
    <citation type="submission" date="2016-04" db="UniProtKB">
        <authorList>
            <consortium name="WormBaseParasite"/>
        </authorList>
    </citation>
    <scope>IDENTIFICATION</scope>
</reference>
<reference evidence="5" key="1">
    <citation type="submission" date="2012-09" db="EMBL/GenBank/DDBJ databases">
        <authorList>
            <person name="Martin A.A."/>
        </authorList>
    </citation>
    <scope>NUCLEOTIDE SEQUENCE</scope>
</reference>
<dbReference type="GO" id="GO:0009311">
    <property type="term" value="P:oligosaccharide metabolic process"/>
    <property type="evidence" value="ECO:0007669"/>
    <property type="project" value="TreeGrafter"/>
</dbReference>
<dbReference type="GO" id="GO:0005737">
    <property type="term" value="C:cytoplasm"/>
    <property type="evidence" value="ECO:0007669"/>
    <property type="project" value="TreeGrafter"/>
</dbReference>
<keyword evidence="2 4" id="KW-0378">Hydrolase</keyword>
<dbReference type="STRING" id="6313.A0A158PAY6"/>
<dbReference type="Gene3D" id="3.20.20.70">
    <property type="entry name" value="Aldolase class I"/>
    <property type="match status" value="2"/>
</dbReference>
<keyword evidence="5" id="KW-1185">Reference proteome</keyword>
<dbReference type="InterPro" id="IPR013785">
    <property type="entry name" value="Aldolase_TIM"/>
</dbReference>
<sequence length="281" mass="32334">MGWMSWAAFYCETDCEKFPDSCINEKLYREMADHLVKVGFLTAAYNRSHTDDCWMENLRDEKRRLIADRKRFPSGIKNLTKYMHDRHLELGIYEGIGTKTCAGSPCSMDSIKIDYKAARVACNTWRVYLDIEGSWRSIDSIIQYMDDNQDVLAAGRAPGGWNDPDILVTGLPNVTFDQARLQMTLWPIWSSPLIMLNDLRSWKPECRNNLLNRHVTAIDQDPLGIMGKVVRKTESIRVYVKPVIPVREDSTSFAIAVVKKDELEFRVSFITKSCDGETVYR</sequence>
<comment type="similarity">
    <text evidence="1 4">Belongs to the glycosyl hydrolase 27 family.</text>
</comment>
<organism evidence="5 6">
    <name type="scientific">Angiostrongylus cantonensis</name>
    <name type="common">Rat lungworm</name>
    <dbReference type="NCBI Taxonomy" id="6313"/>
    <lineage>
        <taxon>Eukaryota</taxon>
        <taxon>Metazoa</taxon>
        <taxon>Ecdysozoa</taxon>
        <taxon>Nematoda</taxon>
        <taxon>Chromadorea</taxon>
        <taxon>Rhabditida</taxon>
        <taxon>Rhabditina</taxon>
        <taxon>Rhabditomorpha</taxon>
        <taxon>Strongyloidea</taxon>
        <taxon>Metastrongylidae</taxon>
        <taxon>Angiostrongylus</taxon>
    </lineage>
</organism>
<evidence type="ECO:0000313" key="5">
    <source>
        <dbReference type="Proteomes" id="UP000035642"/>
    </source>
</evidence>
<dbReference type="PRINTS" id="PR00740">
    <property type="entry name" value="GLHYDRLASE27"/>
</dbReference>
<dbReference type="PANTHER" id="PTHR11452">
    <property type="entry name" value="ALPHA-GALACTOSIDASE/ALPHA-N-ACETYLGALACTOSAMINIDASE"/>
    <property type="match status" value="1"/>
</dbReference>
<evidence type="ECO:0000256" key="4">
    <source>
        <dbReference type="RuleBase" id="RU361168"/>
    </source>
</evidence>
<dbReference type="InterPro" id="IPR017853">
    <property type="entry name" value="GH"/>
</dbReference>
<evidence type="ECO:0000256" key="2">
    <source>
        <dbReference type="ARBA" id="ARBA00022801"/>
    </source>
</evidence>
<comment type="subunit">
    <text evidence="4">Homodimer.</text>
</comment>
<keyword evidence="3 4" id="KW-0326">Glycosidase</keyword>
<dbReference type="PANTHER" id="PTHR11452:SF83">
    <property type="entry name" value="ALPHA-GALACTOSIDASE"/>
    <property type="match status" value="1"/>
</dbReference>
<protein>
    <recommendedName>
        <fullName evidence="4">Alpha-galactosidase</fullName>
        <ecNumber evidence="4">3.2.1.-</ecNumber>
    </recommendedName>
</protein>
<dbReference type="GO" id="GO:0016139">
    <property type="term" value="P:glycoside catabolic process"/>
    <property type="evidence" value="ECO:0007669"/>
    <property type="project" value="TreeGrafter"/>
</dbReference>
<dbReference type="AlphaFoldDB" id="A0A158PAY6"/>
<accession>A0A158PAY6</accession>
<dbReference type="InterPro" id="IPR002241">
    <property type="entry name" value="Glyco_hydro_27"/>
</dbReference>
<name>A0A158PAY6_ANGCA</name>
<dbReference type="EC" id="3.2.1.-" evidence="4"/>
<proteinExistence type="inferred from homology"/>
<dbReference type="GO" id="GO:0004557">
    <property type="term" value="F:alpha-galactosidase activity"/>
    <property type="evidence" value="ECO:0007669"/>
    <property type="project" value="TreeGrafter"/>
</dbReference>
<dbReference type="SUPFAM" id="SSF51445">
    <property type="entry name" value="(Trans)glycosidases"/>
    <property type="match status" value="1"/>
</dbReference>
<dbReference type="WBParaSite" id="ACAC_0001012901-mRNA-1">
    <property type="protein sequence ID" value="ACAC_0001012901-mRNA-1"/>
    <property type="gene ID" value="ACAC_0001012901"/>
</dbReference>
<evidence type="ECO:0000313" key="6">
    <source>
        <dbReference type="WBParaSite" id="ACAC_0001012901-mRNA-1"/>
    </source>
</evidence>
<dbReference type="Pfam" id="PF16499">
    <property type="entry name" value="Melibiase_2"/>
    <property type="match status" value="1"/>
</dbReference>
<evidence type="ECO:0000256" key="3">
    <source>
        <dbReference type="ARBA" id="ARBA00023295"/>
    </source>
</evidence>